<dbReference type="Proteomes" id="UP000318704">
    <property type="component" value="Chromosome"/>
</dbReference>
<accession>A0A517W3W4</accession>
<dbReference type="EMBL" id="CP037920">
    <property type="protein sequence ID" value="QDT99946.1"/>
    <property type="molecule type" value="Genomic_DNA"/>
</dbReference>
<name>A0A517W3W4_9PLAN</name>
<keyword evidence="1" id="KW-0472">Membrane</keyword>
<proteinExistence type="predicted"/>
<evidence type="ECO:0000256" key="1">
    <source>
        <dbReference type="SAM" id="Phobius"/>
    </source>
</evidence>
<reference evidence="2 3" key="1">
    <citation type="submission" date="2019-03" db="EMBL/GenBank/DDBJ databases">
        <title>Deep-cultivation of Planctomycetes and their phenomic and genomic characterization uncovers novel biology.</title>
        <authorList>
            <person name="Wiegand S."/>
            <person name="Jogler M."/>
            <person name="Boedeker C."/>
            <person name="Pinto D."/>
            <person name="Vollmers J."/>
            <person name="Rivas-Marin E."/>
            <person name="Kohn T."/>
            <person name="Peeters S.H."/>
            <person name="Heuer A."/>
            <person name="Rast P."/>
            <person name="Oberbeckmann S."/>
            <person name="Bunk B."/>
            <person name="Jeske O."/>
            <person name="Meyerdierks A."/>
            <person name="Storesund J.E."/>
            <person name="Kallscheuer N."/>
            <person name="Luecker S."/>
            <person name="Lage O.M."/>
            <person name="Pohl T."/>
            <person name="Merkel B.J."/>
            <person name="Hornburger P."/>
            <person name="Mueller R.-W."/>
            <person name="Bruemmer F."/>
            <person name="Labrenz M."/>
            <person name="Spormann A.M."/>
            <person name="Op den Camp H."/>
            <person name="Overmann J."/>
            <person name="Amann R."/>
            <person name="Jetten M.S.M."/>
            <person name="Mascher T."/>
            <person name="Medema M.H."/>
            <person name="Devos D.P."/>
            <person name="Kaster A.-K."/>
            <person name="Ovreas L."/>
            <person name="Rohde M."/>
            <person name="Galperin M.Y."/>
            <person name="Jogler C."/>
        </authorList>
    </citation>
    <scope>NUCLEOTIDE SEQUENCE [LARGE SCALE GENOMIC DNA]</scope>
    <source>
        <strain evidence="2 3">V144</strain>
    </source>
</reference>
<dbReference type="RefSeq" id="WP_144989887.1">
    <property type="nucleotide sequence ID" value="NZ_CP037920.1"/>
</dbReference>
<keyword evidence="1" id="KW-0812">Transmembrane</keyword>
<keyword evidence="1" id="KW-1133">Transmembrane helix</keyword>
<dbReference type="AlphaFoldDB" id="A0A517W3W4"/>
<evidence type="ECO:0000313" key="2">
    <source>
        <dbReference type="EMBL" id="QDT99946.1"/>
    </source>
</evidence>
<feature type="transmembrane region" description="Helical" evidence="1">
    <location>
        <begin position="122"/>
        <end position="140"/>
    </location>
</feature>
<feature type="transmembrane region" description="Helical" evidence="1">
    <location>
        <begin position="93"/>
        <end position="115"/>
    </location>
</feature>
<protein>
    <recommendedName>
        <fullName evidence="4">DUF1566 domain-containing protein</fullName>
    </recommendedName>
</protein>
<feature type="transmembrane region" description="Helical" evidence="1">
    <location>
        <begin position="7"/>
        <end position="28"/>
    </location>
</feature>
<evidence type="ECO:0000313" key="3">
    <source>
        <dbReference type="Proteomes" id="UP000318704"/>
    </source>
</evidence>
<feature type="transmembrane region" description="Helical" evidence="1">
    <location>
        <begin position="70"/>
        <end position="87"/>
    </location>
</feature>
<evidence type="ECO:0008006" key="4">
    <source>
        <dbReference type="Google" id="ProtNLM"/>
    </source>
</evidence>
<organism evidence="2 3">
    <name type="scientific">Gimesia aquarii</name>
    <dbReference type="NCBI Taxonomy" id="2527964"/>
    <lineage>
        <taxon>Bacteria</taxon>
        <taxon>Pseudomonadati</taxon>
        <taxon>Planctomycetota</taxon>
        <taxon>Planctomycetia</taxon>
        <taxon>Planctomycetales</taxon>
        <taxon>Planctomycetaceae</taxon>
        <taxon>Gimesia</taxon>
    </lineage>
</organism>
<dbReference type="KEGG" id="gaw:V144x_54600"/>
<feature type="transmembrane region" description="Helical" evidence="1">
    <location>
        <begin position="40"/>
        <end position="63"/>
    </location>
</feature>
<sequence length="300" mass="33251">MRATNFVGWLGVALVTLAGSFWAFWGIIEAFHEGWCKPLLWMRLLQTAAYLSPAMFFCGFAVIGIRWPRAGAALFTLLGITITTLIVNDQSRISLAIVLCLTALPVLVGCLFLWGRPKPKKAAYLVALGIPVLTLIVSGAEPVIRVSTRVDDGDRGERFVKGQGVALLWAPAGPGWSREGGVSWSDAKERVRYLTKDGMSLAKEPQDLWRLPTREEVVCSLTRGNRNAGGTWDKALEQPRYERKPDKESPLWDSFAPLIYLWTAEEADEKRAWIVVYHGGVYAKPKAVGSPSFGFRAVRE</sequence>
<gene>
    <name evidence="2" type="ORF">V144x_54600</name>
</gene>